<dbReference type="Proteomes" id="UP000025238">
    <property type="component" value="Chromosome"/>
</dbReference>
<evidence type="ECO:0000256" key="1">
    <source>
        <dbReference type="SAM" id="Phobius"/>
    </source>
</evidence>
<dbReference type="Pfam" id="PF06055">
    <property type="entry name" value="ExoD"/>
    <property type="match status" value="1"/>
</dbReference>
<reference evidence="2 3" key="1">
    <citation type="submission" date="2014-03" db="EMBL/GenBank/DDBJ databases">
        <title>Complete genome sequence of Pseudomonas stutzeri 19SMN4.</title>
        <authorList>
            <person name="Brunet-Galmes I."/>
            <person name="Nogales B."/>
            <person name="Busquets A."/>
            <person name="Pena A."/>
            <person name="Gomila M."/>
            <person name="Garcia-Valdes E."/>
            <person name="Lalucat J."/>
            <person name="Bennasar A."/>
            <person name="Bosch R."/>
        </authorList>
    </citation>
    <scope>NUCLEOTIDE SEQUENCE [LARGE SCALE GENOMIC DNA]</scope>
    <source>
        <strain evidence="2 3">19SMN4</strain>
    </source>
</reference>
<organism evidence="2 3">
    <name type="scientific">Stutzerimonas stutzeri</name>
    <name type="common">Pseudomonas stutzeri</name>
    <dbReference type="NCBI Taxonomy" id="316"/>
    <lineage>
        <taxon>Bacteria</taxon>
        <taxon>Pseudomonadati</taxon>
        <taxon>Pseudomonadota</taxon>
        <taxon>Gammaproteobacteria</taxon>
        <taxon>Pseudomonadales</taxon>
        <taxon>Pseudomonadaceae</taxon>
        <taxon>Stutzerimonas</taxon>
    </lineage>
</organism>
<dbReference type="KEGG" id="pstu:UIB01_06690"/>
<keyword evidence="1" id="KW-1133">Transmembrane helix</keyword>
<keyword evidence="1" id="KW-0472">Membrane</keyword>
<feature type="transmembrane region" description="Helical" evidence="1">
    <location>
        <begin position="65"/>
        <end position="84"/>
    </location>
</feature>
<dbReference type="OrthoDB" id="8635607at2"/>
<dbReference type="PANTHER" id="PTHR41795:SF1">
    <property type="entry name" value="EXOPOLYSACCHARIDE SYNTHESIS PROTEIN"/>
    <property type="match status" value="1"/>
</dbReference>
<dbReference type="AlphaFoldDB" id="A0A023WR74"/>
<gene>
    <name evidence="2" type="ORF">UIB01_06690</name>
</gene>
<evidence type="ECO:0000313" key="2">
    <source>
        <dbReference type="EMBL" id="AHY42190.1"/>
    </source>
</evidence>
<sequence length="196" mass="21450">MNPEQPPQNLESLLQRLDQAGEADQPVTIECMLQATDERSFGALLLVPGLLVLSPLSGIPGLPSVFAVMVSLIAVQLLIGRKHFWLPKWLLRRSASRSKYDKAMAFLHRISGFVDRLLKRRLTFLTNGLANRLNAVLCLAIAATMPPLELIPFGNSTAGAALSVLGLGMMARDGAMIVAALLFFFGLAYMVSRLWF</sequence>
<evidence type="ECO:0000313" key="3">
    <source>
        <dbReference type="Proteomes" id="UP000025238"/>
    </source>
</evidence>
<feature type="transmembrane region" description="Helical" evidence="1">
    <location>
        <begin position="124"/>
        <end position="144"/>
    </location>
</feature>
<dbReference type="InterPro" id="IPR010331">
    <property type="entry name" value="ExoD"/>
</dbReference>
<accession>A0A023WR74</accession>
<name>A0A023WR74_STUST</name>
<dbReference type="PATRIC" id="fig|316.97.peg.1353"/>
<dbReference type="PANTHER" id="PTHR41795">
    <property type="entry name" value="EXOPOLYSACCHARIDE SYNTHESIS PROTEIN"/>
    <property type="match status" value="1"/>
</dbReference>
<dbReference type="EMBL" id="CP007509">
    <property type="protein sequence ID" value="AHY42190.1"/>
    <property type="molecule type" value="Genomic_DNA"/>
</dbReference>
<feature type="transmembrane region" description="Helical" evidence="1">
    <location>
        <begin position="175"/>
        <end position="195"/>
    </location>
</feature>
<keyword evidence="1" id="KW-0812">Transmembrane</keyword>
<protein>
    <submittedName>
        <fullName evidence="2">ABC transporter permease</fullName>
    </submittedName>
</protein>
<dbReference type="PIRSF" id="PIRSF033239">
    <property type="entry name" value="ExoD"/>
    <property type="match status" value="1"/>
</dbReference>
<proteinExistence type="predicted"/>